<gene>
    <name evidence="4" type="ORF">SO694_00037014</name>
</gene>
<evidence type="ECO:0000256" key="1">
    <source>
        <dbReference type="SAM" id="MobiDB-lite"/>
    </source>
</evidence>
<dbReference type="EMBL" id="JBBJCI010000366">
    <property type="protein sequence ID" value="KAK7232709.1"/>
    <property type="molecule type" value="Genomic_DNA"/>
</dbReference>
<dbReference type="SUPFAM" id="SSF51735">
    <property type="entry name" value="NAD(P)-binding Rossmann-fold domains"/>
    <property type="match status" value="1"/>
</dbReference>
<proteinExistence type="predicted"/>
<feature type="region of interest" description="Disordered" evidence="1">
    <location>
        <begin position="476"/>
        <end position="501"/>
    </location>
</feature>
<dbReference type="PANTHER" id="PTHR15020">
    <property type="entry name" value="FLAVIN REDUCTASE-RELATED"/>
    <property type="match status" value="1"/>
</dbReference>
<dbReference type="InterPro" id="IPR016040">
    <property type="entry name" value="NAD(P)-bd_dom"/>
</dbReference>
<comment type="caution">
    <text evidence="4">The sequence shown here is derived from an EMBL/GenBank/DDBJ whole genome shotgun (WGS) entry which is preliminary data.</text>
</comment>
<keyword evidence="5" id="KW-1185">Reference proteome</keyword>
<sequence length="501" mass="51957">MKLVLLALVASFGSGSALKPVSRRALGAGVASGVAGLAAPKVAVGAGATTVFVAGATGQTGRRVLERLVARSDVAPSAGVRNVDKAKKTLGEASTAVRGAMVQQVSAVDATGVDFKKLDVVGDDVATMAAALKGSSALVIATGFVPGNPLKMDSAAHAVDNLGTVALVDAAKAAGVKKVVLVSSILTNGRAWGQENSPGFQITNAFGHVLDEKIVAENYLRKSGLDYTIVRPGGLKAKPPTGPLVVAKEDTLNSGEVSRDLVADVCVAAVFDAKASNKVVEIIEKDGSPPAPVGGNIFAGVVLGVDAPVRNRVILFEDGATIEVKFHGRDSAGGLSAPLPFADCDEALFAVDHAMSMKFNHVFRRVELVSPYFAAAELQLNPPVLLLPRGWRRGSRRADAYEIAHAASSREFTRIVTGAVPPRRGSSPSFGDCFPNVAAAARNNASKHPRLAVVYDNGSGVLELTARGPDTAREVAGEAKALQRRADRRKSKQLKDITNSQ</sequence>
<name>A0ABR1FKT6_AURAN</name>
<evidence type="ECO:0000259" key="3">
    <source>
        <dbReference type="Pfam" id="PF13460"/>
    </source>
</evidence>
<reference evidence="4 5" key="1">
    <citation type="submission" date="2024-03" db="EMBL/GenBank/DDBJ databases">
        <title>Aureococcus anophagefferens CCMP1851 and Kratosvirus quantuckense: Draft genome of a second virus-susceptible host strain in the model system.</title>
        <authorList>
            <person name="Chase E."/>
            <person name="Truchon A.R."/>
            <person name="Schepens W."/>
            <person name="Wilhelm S.W."/>
        </authorList>
    </citation>
    <scope>NUCLEOTIDE SEQUENCE [LARGE SCALE GENOMIC DNA]</scope>
    <source>
        <strain evidence="4 5">CCMP1851</strain>
    </source>
</reference>
<dbReference type="Pfam" id="PF13460">
    <property type="entry name" value="NAD_binding_10"/>
    <property type="match status" value="1"/>
</dbReference>
<dbReference type="PANTHER" id="PTHR15020:SF11">
    <property type="entry name" value="OS06G0360300 PROTEIN"/>
    <property type="match status" value="1"/>
</dbReference>
<feature type="compositionally biased region" description="Basic residues" evidence="1">
    <location>
        <begin position="482"/>
        <end position="492"/>
    </location>
</feature>
<dbReference type="InterPro" id="IPR036291">
    <property type="entry name" value="NAD(P)-bd_dom_sf"/>
</dbReference>
<feature type="domain" description="NAD(P)-binding" evidence="3">
    <location>
        <begin position="110"/>
        <end position="272"/>
    </location>
</feature>
<dbReference type="CDD" id="cd05243">
    <property type="entry name" value="SDR_a5"/>
    <property type="match status" value="1"/>
</dbReference>
<dbReference type="Proteomes" id="UP001363151">
    <property type="component" value="Unassembled WGS sequence"/>
</dbReference>
<feature type="signal peptide" evidence="2">
    <location>
        <begin position="1"/>
        <end position="17"/>
    </location>
</feature>
<dbReference type="Gene3D" id="3.40.50.720">
    <property type="entry name" value="NAD(P)-binding Rossmann-like Domain"/>
    <property type="match status" value="1"/>
</dbReference>
<evidence type="ECO:0000313" key="4">
    <source>
        <dbReference type="EMBL" id="KAK7232709.1"/>
    </source>
</evidence>
<evidence type="ECO:0000256" key="2">
    <source>
        <dbReference type="SAM" id="SignalP"/>
    </source>
</evidence>
<feature type="chain" id="PRO_5045559037" evidence="2">
    <location>
        <begin position="18"/>
        <end position="501"/>
    </location>
</feature>
<protein>
    <submittedName>
        <fullName evidence="4">Divinyl chlorophyllide a 8-vinyl-reductase</fullName>
    </submittedName>
</protein>
<keyword evidence="2" id="KW-0732">Signal</keyword>
<accession>A0ABR1FKT6</accession>
<evidence type="ECO:0000313" key="5">
    <source>
        <dbReference type="Proteomes" id="UP001363151"/>
    </source>
</evidence>
<organism evidence="4 5">
    <name type="scientific">Aureococcus anophagefferens</name>
    <name type="common">Harmful bloom alga</name>
    <dbReference type="NCBI Taxonomy" id="44056"/>
    <lineage>
        <taxon>Eukaryota</taxon>
        <taxon>Sar</taxon>
        <taxon>Stramenopiles</taxon>
        <taxon>Ochrophyta</taxon>
        <taxon>Pelagophyceae</taxon>
        <taxon>Pelagomonadales</taxon>
        <taxon>Pelagomonadaceae</taxon>
        <taxon>Aureococcus</taxon>
    </lineage>
</organism>